<gene>
    <name evidence="3" type="ORF">B0I35DRAFT_412550</name>
</gene>
<evidence type="ECO:0000313" key="4">
    <source>
        <dbReference type="Proteomes" id="UP000813444"/>
    </source>
</evidence>
<reference evidence="3" key="1">
    <citation type="journal article" date="2021" name="Nat. Commun.">
        <title>Genetic determinants of endophytism in the Arabidopsis root mycobiome.</title>
        <authorList>
            <person name="Mesny F."/>
            <person name="Miyauchi S."/>
            <person name="Thiergart T."/>
            <person name="Pickel B."/>
            <person name="Atanasova L."/>
            <person name="Karlsson M."/>
            <person name="Huettel B."/>
            <person name="Barry K.W."/>
            <person name="Haridas S."/>
            <person name="Chen C."/>
            <person name="Bauer D."/>
            <person name="Andreopoulos W."/>
            <person name="Pangilinan J."/>
            <person name="LaButti K."/>
            <person name="Riley R."/>
            <person name="Lipzen A."/>
            <person name="Clum A."/>
            <person name="Drula E."/>
            <person name="Henrissat B."/>
            <person name="Kohler A."/>
            <person name="Grigoriev I.V."/>
            <person name="Martin F.M."/>
            <person name="Hacquard S."/>
        </authorList>
    </citation>
    <scope>NUCLEOTIDE SEQUENCE</scope>
    <source>
        <strain evidence="3">MPI-CAGE-CH-0235</strain>
    </source>
</reference>
<evidence type="ECO:0000259" key="2">
    <source>
        <dbReference type="Pfam" id="PF07859"/>
    </source>
</evidence>
<dbReference type="GO" id="GO:0016787">
    <property type="term" value="F:hydrolase activity"/>
    <property type="evidence" value="ECO:0007669"/>
    <property type="project" value="UniProtKB-KW"/>
</dbReference>
<evidence type="ECO:0000313" key="3">
    <source>
        <dbReference type="EMBL" id="KAH7309659.1"/>
    </source>
</evidence>
<organism evidence="3 4">
    <name type="scientific">Stachybotrys elegans</name>
    <dbReference type="NCBI Taxonomy" id="80388"/>
    <lineage>
        <taxon>Eukaryota</taxon>
        <taxon>Fungi</taxon>
        <taxon>Dikarya</taxon>
        <taxon>Ascomycota</taxon>
        <taxon>Pezizomycotina</taxon>
        <taxon>Sordariomycetes</taxon>
        <taxon>Hypocreomycetidae</taxon>
        <taxon>Hypocreales</taxon>
        <taxon>Stachybotryaceae</taxon>
        <taxon>Stachybotrys</taxon>
    </lineage>
</organism>
<dbReference type="EMBL" id="JAGPNK010000013">
    <property type="protein sequence ID" value="KAH7309659.1"/>
    <property type="molecule type" value="Genomic_DNA"/>
</dbReference>
<sequence>MSGPQPPYPLHPTVVDRIDPEYAAFYNEHIFDKQQVHLQPIEASRSSGILIPGAGPLIPVGKTADYTFPRKESQGPDVAVRCFTPEGEKPAAGWPVLVYYHGGGWVLGTIDTENVVATNICARAKCVVITTDYRLAPENPFPAAVEDCWEAVLWTMDKGKELLGLDLSKMATGGSSAGGNLAALVCQRAAARGEQFFKLQLLSVPVMDNTADPSNNVSYAENEHVPALPSEKMIWYRKHYLPNKSDWSHPEASPLFWQGDWSKLPPAVLVLGGLDVLRTEGEQFAQKLTEAGVEADIHVFKGMPHPFLAMDGVLEVGRVAITKFCEKMESTMYGTQASTNGHK</sequence>
<keyword evidence="1 3" id="KW-0378">Hydrolase</keyword>
<dbReference type="AlphaFoldDB" id="A0A8K0WM30"/>
<keyword evidence="4" id="KW-1185">Reference proteome</keyword>
<feature type="domain" description="Alpha/beta hydrolase fold-3" evidence="2">
    <location>
        <begin position="97"/>
        <end position="308"/>
    </location>
</feature>
<dbReference type="Gene3D" id="3.40.50.1820">
    <property type="entry name" value="alpha/beta hydrolase"/>
    <property type="match status" value="1"/>
</dbReference>
<proteinExistence type="predicted"/>
<protein>
    <submittedName>
        <fullName evidence="3">Alpha/beta hydrolase fold-domain-containing protein</fullName>
    </submittedName>
</protein>
<dbReference type="InterPro" id="IPR050300">
    <property type="entry name" value="GDXG_lipolytic_enzyme"/>
</dbReference>
<dbReference type="PANTHER" id="PTHR48081">
    <property type="entry name" value="AB HYDROLASE SUPERFAMILY PROTEIN C4A8.06C"/>
    <property type="match status" value="1"/>
</dbReference>
<evidence type="ECO:0000256" key="1">
    <source>
        <dbReference type="ARBA" id="ARBA00022801"/>
    </source>
</evidence>
<dbReference type="SUPFAM" id="SSF53474">
    <property type="entry name" value="alpha/beta-Hydrolases"/>
    <property type="match status" value="1"/>
</dbReference>
<dbReference type="InterPro" id="IPR013094">
    <property type="entry name" value="AB_hydrolase_3"/>
</dbReference>
<dbReference type="PANTHER" id="PTHR48081:SF8">
    <property type="entry name" value="ALPHA_BETA HYDROLASE FOLD-3 DOMAIN-CONTAINING PROTEIN-RELATED"/>
    <property type="match status" value="1"/>
</dbReference>
<comment type="caution">
    <text evidence="3">The sequence shown here is derived from an EMBL/GenBank/DDBJ whole genome shotgun (WGS) entry which is preliminary data.</text>
</comment>
<dbReference type="OrthoDB" id="408631at2759"/>
<dbReference type="Proteomes" id="UP000813444">
    <property type="component" value="Unassembled WGS sequence"/>
</dbReference>
<accession>A0A8K0WM30</accession>
<dbReference type="InterPro" id="IPR029058">
    <property type="entry name" value="AB_hydrolase_fold"/>
</dbReference>
<name>A0A8K0WM30_9HYPO</name>
<dbReference type="Pfam" id="PF07859">
    <property type="entry name" value="Abhydrolase_3"/>
    <property type="match status" value="1"/>
</dbReference>